<evidence type="ECO:0000313" key="2">
    <source>
        <dbReference type="Proteomes" id="UP000315400"/>
    </source>
</evidence>
<sequence length="280" mass="30950">MTAVEQFGRRCRITVGEEGGTGVLVDEQFRVVFTVQRTIGQEVNSSLVEVYGLSPDTRKKFLEPNQVCRVEAGYKDNVEVLGIADITRALVRREPPDIVTELQLGDGARALRDRKVNLSFEAGASVQRVLDRIAQELALGSRATGVQVEGAYREGVSFSGTAREALNSVTKRAGVVWSIQNGDLQISDRKLANQGRGVLLRPNTGLIRSPEPLEDREQETEQRRGAGYRVWCLLNPKIIPGDRLVIESAEVEGTFRVDSVQHSGDTRGNEWLSEVEVYAE</sequence>
<protein>
    <submittedName>
        <fullName evidence="1">Uncharacterized protein</fullName>
    </submittedName>
</protein>
<dbReference type="AlphaFoldDB" id="A0A540VRW1"/>
<comment type="caution">
    <text evidence="1">The sequence shown here is derived from an EMBL/GenBank/DDBJ whole genome shotgun (WGS) entry which is preliminary data.</text>
</comment>
<gene>
    <name evidence="1" type="ORF">FKY71_08335</name>
</gene>
<dbReference type="Proteomes" id="UP000315400">
    <property type="component" value="Unassembled WGS sequence"/>
</dbReference>
<organism evidence="1 2">
    <name type="scientific">Spiribacter salinus</name>
    <dbReference type="NCBI Taxonomy" id="1335746"/>
    <lineage>
        <taxon>Bacteria</taxon>
        <taxon>Pseudomonadati</taxon>
        <taxon>Pseudomonadota</taxon>
        <taxon>Gammaproteobacteria</taxon>
        <taxon>Chromatiales</taxon>
        <taxon>Ectothiorhodospiraceae</taxon>
        <taxon>Spiribacter</taxon>
    </lineage>
</organism>
<reference evidence="1 2" key="1">
    <citation type="submission" date="2019-06" db="EMBL/GenBank/DDBJ databases">
        <title>Metagenome assembled Genome of Spiribacter salinus SL48-SHIP from the microbial mat of Salt Lake 48 (Novosibirsk region, Russia).</title>
        <authorList>
            <person name="Shipova A."/>
            <person name="Rozanov A.S."/>
            <person name="Bryanskaya A.V."/>
            <person name="Peltek S.E."/>
        </authorList>
    </citation>
    <scope>NUCLEOTIDE SEQUENCE [LARGE SCALE GENOMIC DNA]</scope>
    <source>
        <strain evidence="1">SL48-SHIP-2</strain>
    </source>
</reference>
<dbReference type="EMBL" id="VIFK01000057">
    <property type="protein sequence ID" value="TQE99504.1"/>
    <property type="molecule type" value="Genomic_DNA"/>
</dbReference>
<name>A0A540VRW1_9GAMM</name>
<dbReference type="NCBIfam" id="NF047561">
    <property type="entry name" value="orf58_phage_fam"/>
    <property type="match status" value="1"/>
</dbReference>
<proteinExistence type="predicted"/>
<evidence type="ECO:0000313" key="1">
    <source>
        <dbReference type="EMBL" id="TQE99504.1"/>
    </source>
</evidence>
<accession>A0A540VRW1</accession>